<sequence>MTGNIEYPRREKAPMRSWTQAQRGVLKPVREGDTKACLSFQRGVEILTILSQTFLSELQPCAVAFLPCQSSGVGCIVVVAAAVDAEVVAVARARVVVREGGGTWGGLHGGGVCCLVVAVARLSPLQVVAADMGGDACGSETVVGRYEMAVWSGSRGVGSKCKFVGISIGVMAETDGAGATTEGAAVDREGMAVGNAGIVMMVGKAGAVMTADKVKMAIMCGAEAMAVTGDTEGVGAGRAEMGGCRGGGGCGREGWGIRWDEGEGDWRRGMSGQHGGDGGMLLEAEERECVSK</sequence>
<gene>
    <name evidence="1" type="ORF">F5148DRAFT_1154622</name>
</gene>
<organism evidence="1 2">
    <name type="scientific">Russula earlei</name>
    <dbReference type="NCBI Taxonomy" id="71964"/>
    <lineage>
        <taxon>Eukaryota</taxon>
        <taxon>Fungi</taxon>
        <taxon>Dikarya</taxon>
        <taxon>Basidiomycota</taxon>
        <taxon>Agaricomycotina</taxon>
        <taxon>Agaricomycetes</taxon>
        <taxon>Russulales</taxon>
        <taxon>Russulaceae</taxon>
        <taxon>Russula</taxon>
    </lineage>
</organism>
<protein>
    <submittedName>
        <fullName evidence="1">Uncharacterized protein</fullName>
    </submittedName>
</protein>
<evidence type="ECO:0000313" key="1">
    <source>
        <dbReference type="EMBL" id="KAI9435657.1"/>
    </source>
</evidence>
<keyword evidence="2" id="KW-1185">Reference proteome</keyword>
<proteinExistence type="predicted"/>
<dbReference type="EMBL" id="JAGFNK010001036">
    <property type="protein sequence ID" value="KAI9435657.1"/>
    <property type="molecule type" value="Genomic_DNA"/>
</dbReference>
<feature type="non-terminal residue" evidence="1">
    <location>
        <position position="292"/>
    </location>
</feature>
<comment type="caution">
    <text evidence="1">The sequence shown here is derived from an EMBL/GenBank/DDBJ whole genome shotgun (WGS) entry which is preliminary data.</text>
</comment>
<dbReference type="Proteomes" id="UP001207468">
    <property type="component" value="Unassembled WGS sequence"/>
</dbReference>
<evidence type="ECO:0000313" key="2">
    <source>
        <dbReference type="Proteomes" id="UP001207468"/>
    </source>
</evidence>
<accession>A0ACC0TRG6</accession>
<name>A0ACC0TRG6_9AGAM</name>
<reference evidence="1" key="1">
    <citation type="submission" date="2021-03" db="EMBL/GenBank/DDBJ databases">
        <title>Evolutionary priming and transition to the ectomycorrhizal habit in an iconic lineage of mushroom-forming fungi: is preadaptation a requirement?</title>
        <authorList>
            <consortium name="DOE Joint Genome Institute"/>
            <person name="Looney B.P."/>
            <person name="Miyauchi S."/>
            <person name="Morin E."/>
            <person name="Drula E."/>
            <person name="Courty P.E."/>
            <person name="Chicoki N."/>
            <person name="Fauchery L."/>
            <person name="Kohler A."/>
            <person name="Kuo A."/>
            <person name="LaButti K."/>
            <person name="Pangilinan J."/>
            <person name="Lipzen A."/>
            <person name="Riley R."/>
            <person name="Andreopoulos W."/>
            <person name="He G."/>
            <person name="Johnson J."/>
            <person name="Barry K.W."/>
            <person name="Grigoriev I.V."/>
            <person name="Nagy L."/>
            <person name="Hibbett D."/>
            <person name="Henrissat B."/>
            <person name="Matheny P.B."/>
            <person name="Labbe J."/>
            <person name="Martin A.F."/>
        </authorList>
    </citation>
    <scope>NUCLEOTIDE SEQUENCE</scope>
    <source>
        <strain evidence="1">BPL698</strain>
    </source>
</reference>